<evidence type="ECO:0000313" key="2">
    <source>
        <dbReference type="EMBL" id="MFD2234727.1"/>
    </source>
</evidence>
<protein>
    <submittedName>
        <fullName evidence="2">Histidine phosphotransferase family protein</fullName>
    </submittedName>
</protein>
<keyword evidence="3" id="KW-1185">Reference proteome</keyword>
<gene>
    <name evidence="2" type="ORF">ACFSNB_13010</name>
</gene>
<dbReference type="Proteomes" id="UP001597296">
    <property type="component" value="Unassembled WGS sequence"/>
</dbReference>
<evidence type="ECO:0000259" key="1">
    <source>
        <dbReference type="Pfam" id="PF10090"/>
    </source>
</evidence>
<accession>A0ABW5CCZ8</accession>
<dbReference type="RefSeq" id="WP_377317231.1">
    <property type="nucleotide sequence ID" value="NZ_JBHUIY010000026.1"/>
</dbReference>
<dbReference type="InterPro" id="IPR018762">
    <property type="entry name" value="ChpT_C"/>
</dbReference>
<dbReference type="Pfam" id="PF10090">
    <property type="entry name" value="HPTransfase"/>
    <property type="match status" value="1"/>
</dbReference>
<feature type="domain" description="Histidine phosphotransferase ChpT C-terminal" evidence="1">
    <location>
        <begin position="44"/>
        <end position="165"/>
    </location>
</feature>
<sequence length="173" mass="17290">MELLGDDPDPEIARLVSASAGAAVARLRLLRAALGPAGPARPGGEAQALVRAYLEAAAPLRFDLGWQVGADEIDGARLRLVLALVMVARDALPRGGSIRVALAADDAPGLDGLSVAFHGGGAELAAETRAALAGQVAAFSPRTAPAGWAALLAARSGTAIVVEVGVDGGRMAT</sequence>
<name>A0ABW5CCZ8_9PROT</name>
<dbReference type="InterPro" id="IPR036890">
    <property type="entry name" value="HATPase_C_sf"/>
</dbReference>
<dbReference type="EMBL" id="JBHUIY010000026">
    <property type="protein sequence ID" value="MFD2234727.1"/>
    <property type="molecule type" value="Genomic_DNA"/>
</dbReference>
<dbReference type="Gene3D" id="3.30.565.10">
    <property type="entry name" value="Histidine kinase-like ATPase, C-terminal domain"/>
    <property type="match status" value="1"/>
</dbReference>
<organism evidence="2 3">
    <name type="scientific">Phaeospirillum tilakii</name>
    <dbReference type="NCBI Taxonomy" id="741673"/>
    <lineage>
        <taxon>Bacteria</taxon>
        <taxon>Pseudomonadati</taxon>
        <taxon>Pseudomonadota</taxon>
        <taxon>Alphaproteobacteria</taxon>
        <taxon>Rhodospirillales</taxon>
        <taxon>Rhodospirillaceae</taxon>
        <taxon>Phaeospirillum</taxon>
    </lineage>
</organism>
<proteinExistence type="predicted"/>
<reference evidence="3" key="1">
    <citation type="journal article" date="2019" name="Int. J. Syst. Evol. Microbiol.">
        <title>The Global Catalogue of Microorganisms (GCM) 10K type strain sequencing project: providing services to taxonomists for standard genome sequencing and annotation.</title>
        <authorList>
            <consortium name="The Broad Institute Genomics Platform"/>
            <consortium name="The Broad Institute Genome Sequencing Center for Infectious Disease"/>
            <person name="Wu L."/>
            <person name="Ma J."/>
        </authorList>
    </citation>
    <scope>NUCLEOTIDE SEQUENCE [LARGE SCALE GENOMIC DNA]</scope>
    <source>
        <strain evidence="3">KCTC 15012</strain>
    </source>
</reference>
<comment type="caution">
    <text evidence="2">The sequence shown here is derived from an EMBL/GenBank/DDBJ whole genome shotgun (WGS) entry which is preliminary data.</text>
</comment>
<evidence type="ECO:0000313" key="3">
    <source>
        <dbReference type="Proteomes" id="UP001597296"/>
    </source>
</evidence>